<dbReference type="Proteomes" id="UP000230214">
    <property type="component" value="Unassembled WGS sequence"/>
</dbReference>
<reference evidence="1 2" key="1">
    <citation type="submission" date="2017-09" db="EMBL/GenBank/DDBJ databases">
        <title>Depth-based differentiation of microbial function through sediment-hosted aquifers and enrichment of novel symbionts in the deep terrestrial subsurface.</title>
        <authorList>
            <person name="Probst A.J."/>
            <person name="Ladd B."/>
            <person name="Jarett J.K."/>
            <person name="Geller-Mcgrath D.E."/>
            <person name="Sieber C.M."/>
            <person name="Emerson J.B."/>
            <person name="Anantharaman K."/>
            <person name="Thomas B.C."/>
            <person name="Malmstrom R."/>
            <person name="Stieglmeier M."/>
            <person name="Klingl A."/>
            <person name="Woyke T."/>
            <person name="Ryan C.M."/>
            <person name="Banfield J.F."/>
        </authorList>
    </citation>
    <scope>NUCLEOTIDE SEQUENCE [LARGE SCALE GENOMIC DNA]</scope>
    <source>
        <strain evidence="1">CG10_big_fil_rev_8_21_14_0_10_32_10</strain>
    </source>
</reference>
<name>A0A2H0R9U5_UNCKA</name>
<evidence type="ECO:0000313" key="1">
    <source>
        <dbReference type="EMBL" id="PIR43299.1"/>
    </source>
</evidence>
<proteinExistence type="predicted"/>
<accession>A0A2H0R9U5</accession>
<comment type="caution">
    <text evidence="1">The sequence shown here is derived from an EMBL/GenBank/DDBJ whole genome shotgun (WGS) entry which is preliminary data.</text>
</comment>
<dbReference type="EMBL" id="PCXU01000029">
    <property type="protein sequence ID" value="PIR43299.1"/>
    <property type="molecule type" value="Genomic_DNA"/>
</dbReference>
<sequence length="92" mass="10651">MNAKWIYGVKNIVPKRKVNNVIDNSKRKQDMVYLTKSDFTTFARRFKLGNWRNAVETICGPRASKEVINLYSDGVESIGFRKREIRRAADIG</sequence>
<dbReference type="AlphaFoldDB" id="A0A2H0R9U5"/>
<evidence type="ECO:0000313" key="2">
    <source>
        <dbReference type="Proteomes" id="UP000230214"/>
    </source>
</evidence>
<gene>
    <name evidence="1" type="ORF">COV24_03510</name>
</gene>
<protein>
    <submittedName>
        <fullName evidence="1">Uncharacterized protein</fullName>
    </submittedName>
</protein>
<organism evidence="1 2">
    <name type="scientific">candidate division WWE3 bacterium CG10_big_fil_rev_8_21_14_0_10_32_10</name>
    <dbReference type="NCBI Taxonomy" id="1975090"/>
    <lineage>
        <taxon>Bacteria</taxon>
        <taxon>Katanobacteria</taxon>
    </lineage>
</organism>